<keyword evidence="3" id="KW-0808">Transferase</keyword>
<gene>
    <name evidence="3" type="ORF">RBB81_14820</name>
</gene>
<dbReference type="PANTHER" id="PTHR32328">
    <property type="entry name" value="L-SERYL-TRNA(SEC) SELENIUM TRANSFERASE"/>
    <property type="match status" value="1"/>
</dbReference>
<sequence>MSLFRTTRWSRREVLKQSGMLSAFGAVTSISPLAAMAQQKASAQQTITHEGTETDNLFTRIGVRPIVNGRGTFTIISGSRSMPEVKQAMYDASFYFVHLDELMDAVGKELGQLTGAEWGIATTGCEAAIALATIACIAGTDPEKSQALPYIKARDQVIIPKHSRNPYDFGVRMTGVEIVEVNSAEQLRSKLSERTAMIYILSGPDAEQGPLSIPNICTMAMEKGVPVFVDAAAEEPLVPNIHIQHGASLVGYSGGKCMRGPQSSGMLIGQKDLCRAAYFQAAPHHNYGRAYKCSKEEVMGLLAAVRQWYKRDHAAEQQEWLSWLQYIERRVKRLPSVTTEYLQPEDLSNRSPRLRIKWDANVLKITGTELVTRLDAGTPRILVDGGTGTRPAHMASSITIMPYMMDPGEDHIIADAIYEGLTKPGHYEDPVIPTGAPAQVNGKWAIAIQYSRGVGEQHFVLEQSGETLTGRQQGELYKADLKGTIHANQLELHSNMTVSGNTIPWAFRGMVEGNTVSGTVSMGEYGDASWKATRV</sequence>
<organism evidence="3">
    <name type="scientific">Tunturiibacter gelidiferens</name>
    <dbReference type="NCBI Taxonomy" id="3069689"/>
    <lineage>
        <taxon>Bacteria</taxon>
        <taxon>Pseudomonadati</taxon>
        <taxon>Acidobacteriota</taxon>
        <taxon>Terriglobia</taxon>
        <taxon>Terriglobales</taxon>
        <taxon>Acidobacteriaceae</taxon>
        <taxon>Tunturiibacter</taxon>
    </lineage>
</organism>
<accession>A0AAU7YW97</accession>
<dbReference type="KEGG" id="tgi:RBB81_14820"/>
<keyword evidence="2" id="KW-0663">Pyridoxal phosphate</keyword>
<evidence type="ECO:0000256" key="1">
    <source>
        <dbReference type="ARBA" id="ARBA00001933"/>
    </source>
</evidence>
<dbReference type="PROSITE" id="PS51318">
    <property type="entry name" value="TAT"/>
    <property type="match status" value="1"/>
</dbReference>
<dbReference type="InterPro" id="IPR015424">
    <property type="entry name" value="PyrdxlP-dep_Trfase"/>
</dbReference>
<comment type="cofactor">
    <cofactor evidence="1">
        <name>pyridoxal 5'-phosphate</name>
        <dbReference type="ChEBI" id="CHEBI:597326"/>
    </cofactor>
</comment>
<dbReference type="SUPFAM" id="SSF53383">
    <property type="entry name" value="PLP-dependent transferases"/>
    <property type="match status" value="1"/>
</dbReference>
<reference evidence="3" key="1">
    <citation type="submission" date="2023-08" db="EMBL/GenBank/DDBJ databases">
        <authorList>
            <person name="Messyasz A."/>
            <person name="Mannisto M.K."/>
            <person name="Kerkhof L.J."/>
            <person name="Haggblom M."/>
        </authorList>
    </citation>
    <scope>NUCLEOTIDE SEQUENCE</scope>
    <source>
        <strain evidence="3">M8UP39</strain>
    </source>
</reference>
<dbReference type="EMBL" id="CP132938">
    <property type="protein sequence ID" value="XCB20858.1"/>
    <property type="molecule type" value="Genomic_DNA"/>
</dbReference>
<protein>
    <submittedName>
        <fullName evidence="3">PLP-dependent transferase</fullName>
    </submittedName>
</protein>
<reference evidence="3" key="2">
    <citation type="journal article" date="2024" name="Environ. Microbiol.">
        <title>Genome analysis and description of Tunturibacter gen. nov. expands the diversity of Terriglobia in tundra soils.</title>
        <authorList>
            <person name="Messyasz A."/>
            <person name="Mannisto M.K."/>
            <person name="Kerkhof L.J."/>
            <person name="Haggblom M.M."/>
        </authorList>
    </citation>
    <scope>NUCLEOTIDE SEQUENCE</scope>
    <source>
        <strain evidence="3">M8UP39</strain>
    </source>
</reference>
<dbReference type="PANTHER" id="PTHR32328:SF0">
    <property type="entry name" value="L-SERYL-TRNA(SEC) SELENIUM TRANSFERASE"/>
    <property type="match status" value="1"/>
</dbReference>
<proteinExistence type="predicted"/>
<evidence type="ECO:0000256" key="2">
    <source>
        <dbReference type="ARBA" id="ARBA00022898"/>
    </source>
</evidence>
<dbReference type="InterPro" id="IPR006311">
    <property type="entry name" value="TAT_signal"/>
</dbReference>
<evidence type="ECO:0000313" key="3">
    <source>
        <dbReference type="EMBL" id="XCB20858.1"/>
    </source>
</evidence>
<dbReference type="GO" id="GO:0004125">
    <property type="term" value="F:L-seryl-tRNA(Sec) selenium transferase activity"/>
    <property type="evidence" value="ECO:0007669"/>
    <property type="project" value="TreeGrafter"/>
</dbReference>
<name>A0AAU7YW97_9BACT</name>
<dbReference type="AlphaFoldDB" id="A0AAU7YW97"/>
<dbReference type="InterPro" id="IPR015421">
    <property type="entry name" value="PyrdxlP-dep_Trfase_major"/>
</dbReference>
<dbReference type="Gene3D" id="3.40.640.10">
    <property type="entry name" value="Type I PLP-dependent aspartate aminotransferase-like (Major domain)"/>
    <property type="match status" value="1"/>
</dbReference>